<feature type="region of interest" description="Disordered" evidence="1">
    <location>
        <begin position="31"/>
        <end position="81"/>
    </location>
</feature>
<comment type="caution">
    <text evidence="2">The sequence shown here is derived from an EMBL/GenBank/DDBJ whole genome shotgun (WGS) entry which is preliminary data.</text>
</comment>
<dbReference type="AlphaFoldDB" id="A0AA36HU09"/>
<protein>
    <submittedName>
        <fullName evidence="2">Uncharacterized protein</fullName>
    </submittedName>
</protein>
<name>A0AA36HU09_9DINO</name>
<feature type="compositionally biased region" description="Low complexity" evidence="1">
    <location>
        <begin position="147"/>
        <end position="158"/>
    </location>
</feature>
<dbReference type="Proteomes" id="UP001178507">
    <property type="component" value="Unassembled WGS sequence"/>
</dbReference>
<reference evidence="2" key="1">
    <citation type="submission" date="2023-08" db="EMBL/GenBank/DDBJ databases">
        <authorList>
            <person name="Chen Y."/>
            <person name="Shah S."/>
            <person name="Dougan E. K."/>
            <person name="Thang M."/>
            <person name="Chan C."/>
        </authorList>
    </citation>
    <scope>NUCLEOTIDE SEQUENCE</scope>
</reference>
<feature type="compositionally biased region" description="Low complexity" evidence="1">
    <location>
        <begin position="31"/>
        <end position="56"/>
    </location>
</feature>
<keyword evidence="3" id="KW-1185">Reference proteome</keyword>
<organism evidence="2 3">
    <name type="scientific">Effrenium voratum</name>
    <dbReference type="NCBI Taxonomy" id="2562239"/>
    <lineage>
        <taxon>Eukaryota</taxon>
        <taxon>Sar</taxon>
        <taxon>Alveolata</taxon>
        <taxon>Dinophyceae</taxon>
        <taxon>Suessiales</taxon>
        <taxon>Symbiodiniaceae</taxon>
        <taxon>Effrenium</taxon>
    </lineage>
</organism>
<feature type="compositionally biased region" description="Pro residues" evidence="1">
    <location>
        <begin position="60"/>
        <end position="69"/>
    </location>
</feature>
<feature type="region of interest" description="Disordered" evidence="1">
    <location>
        <begin position="139"/>
        <end position="176"/>
    </location>
</feature>
<accession>A0AA36HU09</accession>
<sequence>MPRILSDAVCEHFFAGAHHQKCLTSFEENAGAPAQAVGQAPSPAPAPDARAAAEAKPGSHTPPEPPPPEVNEDILAGPEAVSSQAAIDTIPGGPGRPAGVNMGADHYGSLNTILLTLSAILVGLGLGYDHCMDAWDKYSGGQDKPASSRGSARSQGRQIGRDGSGEDGTSGSRASG</sequence>
<evidence type="ECO:0000256" key="1">
    <source>
        <dbReference type="SAM" id="MobiDB-lite"/>
    </source>
</evidence>
<feature type="compositionally biased region" description="Polar residues" evidence="1">
    <location>
        <begin position="167"/>
        <end position="176"/>
    </location>
</feature>
<proteinExistence type="predicted"/>
<gene>
    <name evidence="2" type="ORF">EVOR1521_LOCUS4633</name>
</gene>
<dbReference type="EMBL" id="CAUJNA010000315">
    <property type="protein sequence ID" value="CAJ1375335.1"/>
    <property type="molecule type" value="Genomic_DNA"/>
</dbReference>
<evidence type="ECO:0000313" key="2">
    <source>
        <dbReference type="EMBL" id="CAJ1375335.1"/>
    </source>
</evidence>
<evidence type="ECO:0000313" key="3">
    <source>
        <dbReference type="Proteomes" id="UP001178507"/>
    </source>
</evidence>